<dbReference type="EMBL" id="RWJN01000140">
    <property type="protein sequence ID" value="TCD66317.1"/>
    <property type="molecule type" value="Genomic_DNA"/>
</dbReference>
<dbReference type="SMART" id="SM00829">
    <property type="entry name" value="PKS_ER"/>
    <property type="match status" value="1"/>
</dbReference>
<dbReference type="Proteomes" id="UP000292702">
    <property type="component" value="Unassembled WGS sequence"/>
</dbReference>
<dbReference type="PANTHER" id="PTHR43205:SF7">
    <property type="entry name" value="PROSTAGLANDIN REDUCTASE 1"/>
    <property type="match status" value="1"/>
</dbReference>
<dbReference type="GO" id="GO:0016628">
    <property type="term" value="F:oxidoreductase activity, acting on the CH-CH group of donors, NAD or NADP as acceptor"/>
    <property type="evidence" value="ECO:0007669"/>
    <property type="project" value="InterPro"/>
</dbReference>
<dbReference type="InterPro" id="IPR011032">
    <property type="entry name" value="GroES-like_sf"/>
</dbReference>
<keyword evidence="1" id="KW-0560">Oxidoreductase</keyword>
<dbReference type="PANTHER" id="PTHR43205">
    <property type="entry name" value="PROSTAGLANDIN REDUCTASE"/>
    <property type="match status" value="1"/>
</dbReference>
<dbReference type="SUPFAM" id="SSF51735">
    <property type="entry name" value="NAD(P)-binding Rossmann-fold domains"/>
    <property type="match status" value="1"/>
</dbReference>
<name>A0A4V2MWI3_9APHY</name>
<dbReference type="SUPFAM" id="SSF50129">
    <property type="entry name" value="GroES-like"/>
    <property type="match status" value="1"/>
</dbReference>
<dbReference type="Pfam" id="PF16884">
    <property type="entry name" value="ADH_N_2"/>
    <property type="match status" value="1"/>
</dbReference>
<evidence type="ECO:0000313" key="4">
    <source>
        <dbReference type="Proteomes" id="UP000292702"/>
    </source>
</evidence>
<dbReference type="InterPro" id="IPR036291">
    <property type="entry name" value="NAD(P)-bd_dom_sf"/>
</dbReference>
<protein>
    <recommendedName>
        <fullName evidence="2">Enoyl reductase (ER) domain-containing protein</fullName>
    </recommendedName>
</protein>
<sequence>MSVVTNGRLLYIAHPTGFQVPGVHTKYVEEQIDLDNVALNGGVLVRTVALSSDPYVRIRMRDPKIPSTFPPLIIGRPLENYGVGVIVRSEMPEFKAGDSVYGFFETLDKHPEIPASVYVGTLGMPGKTAYAGGPVGTHVIEYARHTNPHLKIIASAGSPQKLEVLKQAGADVIFNYKTTDTAKILAEHGPVDIYWDHVGGEILDAALANMQHYGIILRVATSSGYNSEQVGLKNIHAMIEKGLTMFGFIVGLGEVQEKALINFKPETTKLVLDGVIKVRETKYEGLTKAGEALAEVHHGQSLGKPVVIVAEN</sequence>
<gene>
    <name evidence="3" type="ORF">EIP91_001563</name>
</gene>
<keyword evidence="4" id="KW-1185">Reference proteome</keyword>
<reference evidence="3 4" key="1">
    <citation type="submission" date="2018-11" db="EMBL/GenBank/DDBJ databases">
        <title>Genome assembly of Steccherinum ochraceum LE-BIN_3174, the white-rot fungus of the Steccherinaceae family (The Residual Polyporoid clade, Polyporales, Basidiomycota).</title>
        <authorList>
            <person name="Fedorova T.V."/>
            <person name="Glazunova O.A."/>
            <person name="Landesman E.O."/>
            <person name="Moiseenko K.V."/>
            <person name="Psurtseva N.V."/>
            <person name="Savinova O.S."/>
            <person name="Shakhova N.V."/>
            <person name="Tyazhelova T.V."/>
            <person name="Vasina D.V."/>
        </authorList>
    </citation>
    <scope>NUCLEOTIDE SEQUENCE [LARGE SCALE GENOMIC DNA]</scope>
    <source>
        <strain evidence="3 4">LE-BIN_3174</strain>
    </source>
</reference>
<dbReference type="OrthoDB" id="809632at2759"/>
<organism evidence="3 4">
    <name type="scientific">Steccherinum ochraceum</name>
    <dbReference type="NCBI Taxonomy" id="92696"/>
    <lineage>
        <taxon>Eukaryota</taxon>
        <taxon>Fungi</taxon>
        <taxon>Dikarya</taxon>
        <taxon>Basidiomycota</taxon>
        <taxon>Agaricomycotina</taxon>
        <taxon>Agaricomycetes</taxon>
        <taxon>Polyporales</taxon>
        <taxon>Steccherinaceae</taxon>
        <taxon>Steccherinum</taxon>
    </lineage>
</organism>
<evidence type="ECO:0000256" key="1">
    <source>
        <dbReference type="ARBA" id="ARBA00023002"/>
    </source>
</evidence>
<dbReference type="AlphaFoldDB" id="A0A4V2MWI3"/>
<dbReference type="InterPro" id="IPR041694">
    <property type="entry name" value="ADH_N_2"/>
</dbReference>
<dbReference type="InterPro" id="IPR013149">
    <property type="entry name" value="ADH-like_C"/>
</dbReference>
<dbReference type="InterPro" id="IPR020843">
    <property type="entry name" value="ER"/>
</dbReference>
<evidence type="ECO:0000259" key="2">
    <source>
        <dbReference type="SMART" id="SM00829"/>
    </source>
</evidence>
<accession>A0A4V2MWI3</accession>
<dbReference type="Pfam" id="PF00107">
    <property type="entry name" value="ADH_zinc_N"/>
    <property type="match status" value="1"/>
</dbReference>
<dbReference type="CDD" id="cd05288">
    <property type="entry name" value="PGDH"/>
    <property type="match status" value="1"/>
</dbReference>
<evidence type="ECO:0000313" key="3">
    <source>
        <dbReference type="EMBL" id="TCD66317.1"/>
    </source>
</evidence>
<dbReference type="Gene3D" id="3.90.180.10">
    <property type="entry name" value="Medium-chain alcohol dehydrogenases, catalytic domain"/>
    <property type="match status" value="1"/>
</dbReference>
<dbReference type="Gene3D" id="3.40.50.720">
    <property type="entry name" value="NAD(P)-binding Rossmann-like Domain"/>
    <property type="match status" value="1"/>
</dbReference>
<feature type="domain" description="Enoyl reductase (ER)" evidence="2">
    <location>
        <begin position="32"/>
        <end position="307"/>
    </location>
</feature>
<proteinExistence type="predicted"/>
<comment type="caution">
    <text evidence="3">The sequence shown here is derived from an EMBL/GenBank/DDBJ whole genome shotgun (WGS) entry which is preliminary data.</text>
</comment>
<dbReference type="InterPro" id="IPR045010">
    <property type="entry name" value="MDR_fam"/>
</dbReference>